<name>A0AA39QD40_9AGAR</name>
<organism evidence="2 3">
    <name type="scientific">Armillaria luteobubalina</name>
    <dbReference type="NCBI Taxonomy" id="153913"/>
    <lineage>
        <taxon>Eukaryota</taxon>
        <taxon>Fungi</taxon>
        <taxon>Dikarya</taxon>
        <taxon>Basidiomycota</taxon>
        <taxon>Agaricomycotina</taxon>
        <taxon>Agaricomycetes</taxon>
        <taxon>Agaricomycetidae</taxon>
        <taxon>Agaricales</taxon>
        <taxon>Marasmiineae</taxon>
        <taxon>Physalacriaceae</taxon>
        <taxon>Armillaria</taxon>
    </lineage>
</organism>
<proteinExistence type="predicted"/>
<dbReference type="AlphaFoldDB" id="A0AA39QD40"/>
<dbReference type="EMBL" id="JAUEPU010000009">
    <property type="protein sequence ID" value="KAK0499313.1"/>
    <property type="molecule type" value="Genomic_DNA"/>
</dbReference>
<dbReference type="InterPro" id="IPR052895">
    <property type="entry name" value="HetReg/Transcr_Mod"/>
</dbReference>
<keyword evidence="3" id="KW-1185">Reference proteome</keyword>
<evidence type="ECO:0000313" key="3">
    <source>
        <dbReference type="Proteomes" id="UP001175228"/>
    </source>
</evidence>
<dbReference type="InterPro" id="IPR010730">
    <property type="entry name" value="HET"/>
</dbReference>
<reference evidence="2" key="1">
    <citation type="submission" date="2023-06" db="EMBL/GenBank/DDBJ databases">
        <authorList>
            <consortium name="Lawrence Berkeley National Laboratory"/>
            <person name="Ahrendt S."/>
            <person name="Sahu N."/>
            <person name="Indic B."/>
            <person name="Wong-Bajracharya J."/>
            <person name="Merenyi Z."/>
            <person name="Ke H.-M."/>
            <person name="Monk M."/>
            <person name="Kocsube S."/>
            <person name="Drula E."/>
            <person name="Lipzen A."/>
            <person name="Balint B."/>
            <person name="Henrissat B."/>
            <person name="Andreopoulos B."/>
            <person name="Martin F.M."/>
            <person name="Harder C.B."/>
            <person name="Rigling D."/>
            <person name="Ford K.L."/>
            <person name="Foster G.D."/>
            <person name="Pangilinan J."/>
            <person name="Papanicolaou A."/>
            <person name="Barry K."/>
            <person name="LaButti K."/>
            <person name="Viragh M."/>
            <person name="Koriabine M."/>
            <person name="Yan M."/>
            <person name="Riley R."/>
            <person name="Champramary S."/>
            <person name="Plett K.L."/>
            <person name="Tsai I.J."/>
            <person name="Slot J."/>
            <person name="Sipos G."/>
            <person name="Plett J."/>
            <person name="Nagy L.G."/>
            <person name="Grigoriev I.V."/>
        </authorList>
    </citation>
    <scope>NUCLEOTIDE SEQUENCE</scope>
    <source>
        <strain evidence="2">HWK02</strain>
    </source>
</reference>
<evidence type="ECO:0000259" key="1">
    <source>
        <dbReference type="Pfam" id="PF06985"/>
    </source>
</evidence>
<dbReference type="PANTHER" id="PTHR24148">
    <property type="entry name" value="ANKYRIN REPEAT DOMAIN-CONTAINING PROTEIN 39 HOMOLOG-RELATED"/>
    <property type="match status" value="1"/>
</dbReference>
<gene>
    <name evidence="2" type="ORF">EDD18DRAFT_1281518</name>
</gene>
<dbReference type="PANTHER" id="PTHR24148:SF64">
    <property type="entry name" value="HETEROKARYON INCOMPATIBILITY DOMAIN-CONTAINING PROTEIN"/>
    <property type="match status" value="1"/>
</dbReference>
<feature type="domain" description="Heterokaryon incompatibility" evidence="1">
    <location>
        <begin position="104"/>
        <end position="195"/>
    </location>
</feature>
<evidence type="ECO:0000313" key="2">
    <source>
        <dbReference type="EMBL" id="KAK0499313.1"/>
    </source>
</evidence>
<comment type="caution">
    <text evidence="2">The sequence shown here is derived from an EMBL/GenBank/DDBJ whole genome shotgun (WGS) entry which is preliminary data.</text>
</comment>
<accession>A0AA39QD40</accession>
<dbReference type="Proteomes" id="UP001175228">
    <property type="component" value="Unassembled WGS sequence"/>
</dbReference>
<sequence>MLEVLNILLGTSYTLNESIISLLNSYVTQNLDFGTAYAHLRQHWHDVATIEEKLRHREVEDLEMRRNVLADGRITKRNVPPRRVWDLYANRVVPYWVTCDEPWAISHAWVDEKDRVNVMTSINGREWPVPLPKDANLDLIRIEMLNLTSHGYVWLDVLCLRQESETNDDLRFDEWELDVPTIGSVYERAYSCVVYYFNGLGRPLHLKPDYFKSDRCWFRRAWTLQEITAYPAIIGGETGKDDMDKHIQRRFNKRLSSLQRMRRSASILEFVFEMKHRVSTKPLDKVAGLAYLLQTNSIPIYDTKRSPADAWEVLVDVMHPSFQAVLLFVYPEPGNRSSYWRPSWDQVMTNKALAPRTTGYLGRVDWKEYLDADYYRGYIIESGNVRGLGEVPKRLKPRHGEVVFKDANGATRTLKVIADHLYPIPNGFYTLLGCYGMHSNPDRWVVGQRRPNGMFEKWSVIRLADDENADLNDLALDRQVETLLC</sequence>
<protein>
    <recommendedName>
        <fullName evidence="1">Heterokaryon incompatibility domain-containing protein</fullName>
    </recommendedName>
</protein>
<dbReference type="Pfam" id="PF06985">
    <property type="entry name" value="HET"/>
    <property type="match status" value="1"/>
</dbReference>